<dbReference type="Proteomes" id="UP000250235">
    <property type="component" value="Unassembled WGS sequence"/>
</dbReference>
<reference evidence="1 2" key="1">
    <citation type="journal article" date="2015" name="Proc. Natl. Acad. Sci. U.S.A.">
        <title>The resurrection genome of Boea hygrometrica: A blueprint for survival of dehydration.</title>
        <authorList>
            <person name="Xiao L."/>
            <person name="Yang G."/>
            <person name="Zhang L."/>
            <person name="Yang X."/>
            <person name="Zhao S."/>
            <person name="Ji Z."/>
            <person name="Zhou Q."/>
            <person name="Hu M."/>
            <person name="Wang Y."/>
            <person name="Chen M."/>
            <person name="Xu Y."/>
            <person name="Jin H."/>
            <person name="Xiao X."/>
            <person name="Hu G."/>
            <person name="Bao F."/>
            <person name="Hu Y."/>
            <person name="Wan P."/>
            <person name="Li L."/>
            <person name="Deng X."/>
            <person name="Kuang T."/>
            <person name="Xiang C."/>
            <person name="Zhu J.K."/>
            <person name="Oliver M.J."/>
            <person name="He Y."/>
        </authorList>
    </citation>
    <scope>NUCLEOTIDE SEQUENCE [LARGE SCALE GENOMIC DNA]</scope>
    <source>
        <strain evidence="2">cv. XS01</strain>
    </source>
</reference>
<protein>
    <submittedName>
        <fullName evidence="1">Uncharacterized protein</fullName>
    </submittedName>
</protein>
<sequence length="123" mass="13247">MARPPGRAKGCGSGRGWFERDRLDLGVVHSVGLHPGAVGGGRAMELKAVAACVHGLLKARRNSRPTQPAFTWFEIHSSRLPGTEIQKLTLAGDSQISRHEDTTLRVLPPIADSGSLMGSKRER</sequence>
<organism evidence="1 2">
    <name type="scientific">Dorcoceras hygrometricum</name>
    <dbReference type="NCBI Taxonomy" id="472368"/>
    <lineage>
        <taxon>Eukaryota</taxon>
        <taxon>Viridiplantae</taxon>
        <taxon>Streptophyta</taxon>
        <taxon>Embryophyta</taxon>
        <taxon>Tracheophyta</taxon>
        <taxon>Spermatophyta</taxon>
        <taxon>Magnoliopsida</taxon>
        <taxon>eudicotyledons</taxon>
        <taxon>Gunneridae</taxon>
        <taxon>Pentapetalae</taxon>
        <taxon>asterids</taxon>
        <taxon>lamiids</taxon>
        <taxon>Lamiales</taxon>
        <taxon>Gesneriaceae</taxon>
        <taxon>Didymocarpoideae</taxon>
        <taxon>Trichosporeae</taxon>
        <taxon>Loxocarpinae</taxon>
        <taxon>Dorcoceras</taxon>
    </lineage>
</organism>
<proteinExistence type="predicted"/>
<gene>
    <name evidence="1" type="ORF">F511_13577</name>
</gene>
<name>A0A2Z7BUK0_9LAMI</name>
<dbReference type="AlphaFoldDB" id="A0A2Z7BUK0"/>
<evidence type="ECO:0000313" key="2">
    <source>
        <dbReference type="Proteomes" id="UP000250235"/>
    </source>
</evidence>
<accession>A0A2Z7BUK0</accession>
<dbReference type="EMBL" id="KV001994">
    <property type="protein sequence ID" value="KZV38253.1"/>
    <property type="molecule type" value="Genomic_DNA"/>
</dbReference>
<keyword evidence="2" id="KW-1185">Reference proteome</keyword>
<evidence type="ECO:0000313" key="1">
    <source>
        <dbReference type="EMBL" id="KZV38253.1"/>
    </source>
</evidence>